<dbReference type="Pfam" id="PF01399">
    <property type="entry name" value="PCI"/>
    <property type="match status" value="1"/>
</dbReference>
<proteinExistence type="inferred from homology"/>
<evidence type="ECO:0000313" key="3">
    <source>
        <dbReference type="EMBL" id="KAG2634776.1"/>
    </source>
</evidence>
<evidence type="ECO:0000256" key="1">
    <source>
        <dbReference type="ARBA" id="ARBA00008482"/>
    </source>
</evidence>
<dbReference type="PROSITE" id="PS50250">
    <property type="entry name" value="PCI"/>
    <property type="match status" value="1"/>
</dbReference>
<dbReference type="EMBL" id="CM029040">
    <property type="protein sequence ID" value="KAG2634776.1"/>
    <property type="molecule type" value="Genomic_DNA"/>
</dbReference>
<comment type="caution">
    <text evidence="3">The sequence shown here is derived from an EMBL/GenBank/DDBJ whole genome shotgun (WGS) entry which is preliminary data.</text>
</comment>
<dbReference type="AlphaFoldDB" id="A0A8T0VME2"/>
<dbReference type="PANTHER" id="PTHR15350">
    <property type="entry name" value="COP9 SIGNALOSOME COMPLEX SUBUNIT 7/DENDRITIC CELL PROTEIN GA17"/>
    <property type="match status" value="1"/>
</dbReference>
<dbReference type="InterPro" id="IPR000717">
    <property type="entry name" value="PCI_dom"/>
</dbReference>
<dbReference type="GO" id="GO:0005852">
    <property type="term" value="C:eukaryotic translation initiation factor 3 complex"/>
    <property type="evidence" value="ECO:0007669"/>
    <property type="project" value="TreeGrafter"/>
</dbReference>
<keyword evidence="4" id="KW-1185">Reference proteome</keyword>
<protein>
    <recommendedName>
        <fullName evidence="2">PCI domain-containing protein</fullName>
    </recommendedName>
</protein>
<reference evidence="3" key="1">
    <citation type="submission" date="2020-05" db="EMBL/GenBank/DDBJ databases">
        <title>WGS assembly of Panicum virgatum.</title>
        <authorList>
            <person name="Lovell J.T."/>
            <person name="Jenkins J."/>
            <person name="Shu S."/>
            <person name="Juenger T.E."/>
            <person name="Schmutz J."/>
        </authorList>
    </citation>
    <scope>NUCLEOTIDE SEQUENCE</scope>
    <source>
        <strain evidence="3">AP13</strain>
    </source>
</reference>
<dbReference type="InterPro" id="IPR045237">
    <property type="entry name" value="COPS7/eIF3m"/>
</dbReference>
<evidence type="ECO:0000313" key="4">
    <source>
        <dbReference type="Proteomes" id="UP000823388"/>
    </source>
</evidence>
<evidence type="ECO:0000259" key="2">
    <source>
        <dbReference type="PROSITE" id="PS50250"/>
    </source>
</evidence>
<dbReference type="Proteomes" id="UP000823388">
    <property type="component" value="Chromosome 2N"/>
</dbReference>
<sequence>MPAVAQLERDEQYQLLYDLLKMFLTKRIDSYSEFQTVNSALLKDYGLVHEDCITKMRLMSLLDLSSHCSREVPYSAITSPLQINDDEVEQWIVKALAFKILDCRVGQLTETVIVRYSSAEMAVAHDMGPATVEKPRFDALMPSEMGGGKPQFRKVPVPQHCSAPLKHCWMEIYTPVYEHVKVGIRMNIKNFAYGPIG</sequence>
<gene>
    <name evidence="3" type="ORF">PVAP13_2NG309412</name>
</gene>
<dbReference type="PANTHER" id="PTHR15350:SF2">
    <property type="entry name" value="EUKARYOTIC TRANSLATION INITIATION FACTOR 3 SUBUNIT M"/>
    <property type="match status" value="1"/>
</dbReference>
<comment type="similarity">
    <text evidence="1">Belongs to the CSN7/EIF3M family. CSN7 subfamily.</text>
</comment>
<name>A0A8T0VME2_PANVG</name>
<dbReference type="GO" id="GO:0002183">
    <property type="term" value="P:cytoplasmic translational initiation"/>
    <property type="evidence" value="ECO:0007669"/>
    <property type="project" value="TreeGrafter"/>
</dbReference>
<accession>A0A8T0VME2</accession>
<organism evidence="3 4">
    <name type="scientific">Panicum virgatum</name>
    <name type="common">Blackwell switchgrass</name>
    <dbReference type="NCBI Taxonomy" id="38727"/>
    <lineage>
        <taxon>Eukaryota</taxon>
        <taxon>Viridiplantae</taxon>
        <taxon>Streptophyta</taxon>
        <taxon>Embryophyta</taxon>
        <taxon>Tracheophyta</taxon>
        <taxon>Spermatophyta</taxon>
        <taxon>Magnoliopsida</taxon>
        <taxon>Liliopsida</taxon>
        <taxon>Poales</taxon>
        <taxon>Poaceae</taxon>
        <taxon>PACMAD clade</taxon>
        <taxon>Panicoideae</taxon>
        <taxon>Panicodae</taxon>
        <taxon>Paniceae</taxon>
        <taxon>Panicinae</taxon>
        <taxon>Panicum</taxon>
        <taxon>Panicum sect. Hiantes</taxon>
    </lineage>
</organism>
<feature type="domain" description="PCI" evidence="2">
    <location>
        <begin position="1"/>
        <end position="119"/>
    </location>
</feature>